<dbReference type="AlphaFoldDB" id="A0AAV5ANY3"/>
<dbReference type="EMBL" id="BPWL01000010">
    <property type="protein sequence ID" value="GJJ14606.1"/>
    <property type="molecule type" value="Genomic_DNA"/>
</dbReference>
<name>A0AAV5ANY3_9AGAM</name>
<organism evidence="2 3">
    <name type="scientific">Clathrus columnatus</name>
    <dbReference type="NCBI Taxonomy" id="1419009"/>
    <lineage>
        <taxon>Eukaryota</taxon>
        <taxon>Fungi</taxon>
        <taxon>Dikarya</taxon>
        <taxon>Basidiomycota</taxon>
        <taxon>Agaricomycotina</taxon>
        <taxon>Agaricomycetes</taxon>
        <taxon>Phallomycetidae</taxon>
        <taxon>Phallales</taxon>
        <taxon>Clathraceae</taxon>
        <taxon>Clathrus</taxon>
    </lineage>
</organism>
<feature type="compositionally biased region" description="Polar residues" evidence="1">
    <location>
        <begin position="45"/>
        <end position="54"/>
    </location>
</feature>
<sequence length="242" mass="28051">MARNSEEYSYTSYPENYYDNNYPDMTQSQHQQHPHQHQHHQQQQNPVYNYQPSPSAYHAQTQQQHAAPMYYGHSHHNYNQPGPSYHAGSSQLYQIPVEEAEYHEESPSPYDEHGHGHSSFGQFQIDQGYSGDNSNIEHIITEHELPAVEMTAYFPPANKTEIHTDKGVIWRCRVCAKEIPARNKIEHIFKHKDQPRYTCTCKAKFARGQDKNRHLKEQALCSKCGISKVGRRGQNGKCQQCL</sequence>
<feature type="compositionally biased region" description="Low complexity" evidence="1">
    <location>
        <begin position="13"/>
        <end position="31"/>
    </location>
</feature>
<evidence type="ECO:0000256" key="1">
    <source>
        <dbReference type="SAM" id="MobiDB-lite"/>
    </source>
</evidence>
<feature type="compositionally biased region" description="Polar residues" evidence="1">
    <location>
        <begin position="119"/>
        <end position="128"/>
    </location>
</feature>
<evidence type="ECO:0000313" key="2">
    <source>
        <dbReference type="EMBL" id="GJJ14606.1"/>
    </source>
</evidence>
<gene>
    <name evidence="2" type="ORF">Clacol_008872</name>
</gene>
<comment type="caution">
    <text evidence="2">The sequence shown here is derived from an EMBL/GenBank/DDBJ whole genome shotgun (WGS) entry which is preliminary data.</text>
</comment>
<feature type="region of interest" description="Disordered" evidence="1">
    <location>
        <begin position="1"/>
        <end position="64"/>
    </location>
</feature>
<evidence type="ECO:0000313" key="3">
    <source>
        <dbReference type="Proteomes" id="UP001050691"/>
    </source>
</evidence>
<reference evidence="2" key="1">
    <citation type="submission" date="2021-10" db="EMBL/GenBank/DDBJ databases">
        <title>De novo Genome Assembly of Clathrus columnatus (Basidiomycota, Fungi) Using Illumina and Nanopore Sequence Data.</title>
        <authorList>
            <person name="Ogiso-Tanaka E."/>
            <person name="Itagaki H."/>
            <person name="Hosoya T."/>
            <person name="Hosaka K."/>
        </authorList>
    </citation>
    <scope>NUCLEOTIDE SEQUENCE</scope>
    <source>
        <strain evidence="2">MO-923</strain>
    </source>
</reference>
<keyword evidence="3" id="KW-1185">Reference proteome</keyword>
<dbReference type="Proteomes" id="UP001050691">
    <property type="component" value="Unassembled WGS sequence"/>
</dbReference>
<feature type="compositionally biased region" description="Basic and acidic residues" evidence="1">
    <location>
        <begin position="103"/>
        <end position="115"/>
    </location>
</feature>
<accession>A0AAV5ANY3</accession>
<proteinExistence type="predicted"/>
<protein>
    <submittedName>
        <fullName evidence="2">Uncharacterized protein</fullName>
    </submittedName>
</protein>
<feature type="region of interest" description="Disordered" evidence="1">
    <location>
        <begin position="100"/>
        <end position="128"/>
    </location>
</feature>